<dbReference type="NCBIfam" id="NF009114">
    <property type="entry name" value="PRK12464.1"/>
    <property type="match status" value="1"/>
</dbReference>
<evidence type="ECO:0000256" key="9">
    <source>
        <dbReference type="ARBA" id="ARBA00023211"/>
    </source>
</evidence>
<dbReference type="NCBIfam" id="TIGR00243">
    <property type="entry name" value="Dxr"/>
    <property type="match status" value="1"/>
</dbReference>
<sequence length="387" mass="41643">MKNIVILGSTGSIGVNALKIVESRPDCFRVVGLTARSNLKTLKTQIEKFGPKIVSVADAEKAKQLRAMINKRVKIVTGVEGAIEVAVTADADVVLSAMVGAVGLAPTLAAIKAGKMIALANKETMVTAGQLVSKEARAAKVKIIPVDSEHSAIFQALRGEKRISKTVSKLILTASGGPFRTMPISKMRHITVDEALCHPVWSMGPKISIDSATMMNKGLEVIEARWLFNLPPSKIEVLIHPQSIIHSMVEFHDTSVIAQMGLPDMRAPISFALNYPDRLKIDLPRLNLAKIKSLTFEPPDMKKFPSLKLAYDALSAGGSAPAVLNAANEVAVAAFLENKIAFTAISEVVEQALNAITPSPIKNLPEALTADKEARIKAREIIKKKKN</sequence>
<dbReference type="AlphaFoldDB" id="A0A3B1BYB7"/>
<dbReference type="Pfam" id="PF13288">
    <property type="entry name" value="DXPR_C"/>
    <property type="match status" value="1"/>
</dbReference>
<keyword evidence="8 15" id="KW-0560">Oxidoreductase</keyword>
<dbReference type="Gene3D" id="3.40.50.720">
    <property type="entry name" value="NAD(P)-binding Rossmann-like Domain"/>
    <property type="match status" value="1"/>
</dbReference>
<evidence type="ECO:0000256" key="6">
    <source>
        <dbReference type="ARBA" id="ARBA00022723"/>
    </source>
</evidence>
<dbReference type="Gene3D" id="1.10.1740.10">
    <property type="match status" value="1"/>
</dbReference>
<evidence type="ECO:0000256" key="3">
    <source>
        <dbReference type="ARBA" id="ARBA00005094"/>
    </source>
</evidence>
<dbReference type="PIRSF" id="PIRSF006205">
    <property type="entry name" value="Dxp_reductismrs"/>
    <property type="match status" value="1"/>
</dbReference>
<evidence type="ECO:0000259" key="13">
    <source>
        <dbReference type="Pfam" id="PF08436"/>
    </source>
</evidence>
<dbReference type="InterPro" id="IPR026877">
    <property type="entry name" value="DXPR_C"/>
</dbReference>
<evidence type="ECO:0000256" key="7">
    <source>
        <dbReference type="ARBA" id="ARBA00022857"/>
    </source>
</evidence>
<evidence type="ECO:0000256" key="5">
    <source>
        <dbReference type="ARBA" id="ARBA00012366"/>
    </source>
</evidence>
<dbReference type="GO" id="GO:0070402">
    <property type="term" value="F:NADPH binding"/>
    <property type="evidence" value="ECO:0007669"/>
    <property type="project" value="InterPro"/>
</dbReference>
<evidence type="ECO:0000256" key="1">
    <source>
        <dbReference type="ARBA" id="ARBA00001936"/>
    </source>
</evidence>
<dbReference type="SUPFAM" id="SSF51735">
    <property type="entry name" value="NAD(P)-binding Rossmann-fold domains"/>
    <property type="match status" value="1"/>
</dbReference>
<dbReference type="EMBL" id="UOGA01000187">
    <property type="protein sequence ID" value="VAX20792.1"/>
    <property type="molecule type" value="Genomic_DNA"/>
</dbReference>
<dbReference type="InterPro" id="IPR036169">
    <property type="entry name" value="DXPR_C_sf"/>
</dbReference>
<accession>A0A3B1BYB7</accession>
<keyword evidence="15" id="KW-0413">Isomerase</keyword>
<evidence type="ECO:0000256" key="2">
    <source>
        <dbReference type="ARBA" id="ARBA00001946"/>
    </source>
</evidence>
<dbReference type="SUPFAM" id="SSF55347">
    <property type="entry name" value="Glyceraldehyde-3-phosphate dehydrogenase-like, C-terminal domain"/>
    <property type="match status" value="1"/>
</dbReference>
<organism evidence="15">
    <name type="scientific">hydrothermal vent metagenome</name>
    <dbReference type="NCBI Taxonomy" id="652676"/>
    <lineage>
        <taxon>unclassified sequences</taxon>
        <taxon>metagenomes</taxon>
        <taxon>ecological metagenomes</taxon>
    </lineage>
</organism>
<feature type="domain" description="1-deoxy-D-xylulose 5-phosphate reductoisomerase N-terminal" evidence="12">
    <location>
        <begin position="4"/>
        <end position="129"/>
    </location>
</feature>
<dbReference type="Pfam" id="PF08436">
    <property type="entry name" value="DXP_redisom_C"/>
    <property type="match status" value="1"/>
</dbReference>
<dbReference type="PANTHER" id="PTHR30525">
    <property type="entry name" value="1-DEOXY-D-XYLULOSE 5-PHOSPHATE REDUCTOISOMERASE"/>
    <property type="match status" value="1"/>
</dbReference>
<protein>
    <recommendedName>
        <fullName evidence="5">1-deoxy-D-xylulose-5-phosphate reductoisomerase</fullName>
        <ecNumber evidence="5">1.1.1.267</ecNumber>
    </recommendedName>
</protein>
<evidence type="ECO:0000259" key="12">
    <source>
        <dbReference type="Pfam" id="PF02670"/>
    </source>
</evidence>
<evidence type="ECO:0000256" key="10">
    <source>
        <dbReference type="ARBA" id="ARBA00023229"/>
    </source>
</evidence>
<name>A0A3B1BYB7_9ZZZZ</name>
<keyword evidence="7" id="KW-0521">NADP</keyword>
<dbReference type="SUPFAM" id="SSF69055">
    <property type="entry name" value="1-deoxy-D-xylulose-5-phosphate reductoisomerase, C-terminal domain"/>
    <property type="match status" value="1"/>
</dbReference>
<dbReference type="InterPro" id="IPR013644">
    <property type="entry name" value="DXP_reductoisomerase_C"/>
</dbReference>
<dbReference type="HAMAP" id="MF_00183">
    <property type="entry name" value="DXP_reductoisom"/>
    <property type="match status" value="1"/>
</dbReference>
<reference evidence="15" key="1">
    <citation type="submission" date="2018-06" db="EMBL/GenBank/DDBJ databases">
        <authorList>
            <person name="Zhirakovskaya E."/>
        </authorList>
    </citation>
    <scope>NUCLEOTIDE SEQUENCE</scope>
</reference>
<comment type="cofactor">
    <cofactor evidence="2">
        <name>Mg(2+)</name>
        <dbReference type="ChEBI" id="CHEBI:18420"/>
    </cofactor>
</comment>
<comment type="catalytic activity">
    <reaction evidence="11">
        <text>2-C-methyl-D-erythritol 4-phosphate + NADP(+) = 1-deoxy-D-xylulose 5-phosphate + NADPH + H(+)</text>
        <dbReference type="Rhea" id="RHEA:13717"/>
        <dbReference type="ChEBI" id="CHEBI:15378"/>
        <dbReference type="ChEBI" id="CHEBI:57783"/>
        <dbReference type="ChEBI" id="CHEBI:57792"/>
        <dbReference type="ChEBI" id="CHEBI:58262"/>
        <dbReference type="ChEBI" id="CHEBI:58349"/>
        <dbReference type="EC" id="1.1.1.267"/>
    </reaction>
    <physiologicalReaction direction="right-to-left" evidence="11">
        <dbReference type="Rhea" id="RHEA:13719"/>
    </physiologicalReaction>
</comment>
<dbReference type="InterPro" id="IPR013512">
    <property type="entry name" value="DXP_reductoisomerase_N"/>
</dbReference>
<dbReference type="UniPathway" id="UPA00056">
    <property type="reaction ID" value="UER00092"/>
</dbReference>
<dbReference type="GO" id="GO:0016853">
    <property type="term" value="F:isomerase activity"/>
    <property type="evidence" value="ECO:0007669"/>
    <property type="project" value="UniProtKB-KW"/>
</dbReference>
<gene>
    <name evidence="15" type="ORF">MNBD_NITROSPINAE04-8</name>
</gene>
<dbReference type="InterPro" id="IPR003821">
    <property type="entry name" value="DXP_reductoisomerase"/>
</dbReference>
<evidence type="ECO:0000256" key="11">
    <source>
        <dbReference type="ARBA" id="ARBA00048543"/>
    </source>
</evidence>
<evidence type="ECO:0000259" key="14">
    <source>
        <dbReference type="Pfam" id="PF13288"/>
    </source>
</evidence>
<dbReference type="GO" id="GO:0030145">
    <property type="term" value="F:manganese ion binding"/>
    <property type="evidence" value="ECO:0007669"/>
    <property type="project" value="TreeGrafter"/>
</dbReference>
<dbReference type="PANTHER" id="PTHR30525:SF0">
    <property type="entry name" value="1-DEOXY-D-XYLULOSE 5-PHOSPHATE REDUCTOISOMERASE, CHLOROPLASTIC"/>
    <property type="match status" value="1"/>
</dbReference>
<comment type="pathway">
    <text evidence="3">Isoprenoid biosynthesis; isopentenyl diphosphate biosynthesis via DXP pathway; isopentenyl diphosphate from 1-deoxy-D-xylulose 5-phosphate: step 1/6.</text>
</comment>
<comment type="cofactor">
    <cofactor evidence="1">
        <name>Mn(2+)</name>
        <dbReference type="ChEBI" id="CHEBI:29035"/>
    </cofactor>
</comment>
<feature type="domain" description="1-deoxy-D-xylulose 5-phosphate reductoisomerase C-terminal" evidence="13">
    <location>
        <begin position="143"/>
        <end position="228"/>
    </location>
</feature>
<keyword evidence="6" id="KW-0479">Metal-binding</keyword>
<dbReference type="GO" id="GO:0030604">
    <property type="term" value="F:1-deoxy-D-xylulose-5-phosphate reductoisomerase activity"/>
    <property type="evidence" value="ECO:0007669"/>
    <property type="project" value="UniProtKB-EC"/>
</dbReference>
<proteinExistence type="inferred from homology"/>
<evidence type="ECO:0000256" key="4">
    <source>
        <dbReference type="ARBA" id="ARBA00006825"/>
    </source>
</evidence>
<dbReference type="FunFam" id="3.40.50.720:FF:000045">
    <property type="entry name" value="1-deoxy-D-xylulose 5-phosphate reductoisomerase"/>
    <property type="match status" value="1"/>
</dbReference>
<evidence type="ECO:0000313" key="15">
    <source>
        <dbReference type="EMBL" id="VAX20792.1"/>
    </source>
</evidence>
<dbReference type="GO" id="GO:0051484">
    <property type="term" value="P:isopentenyl diphosphate biosynthetic process, methylerythritol 4-phosphate pathway involved in terpenoid biosynthetic process"/>
    <property type="evidence" value="ECO:0007669"/>
    <property type="project" value="TreeGrafter"/>
</dbReference>
<dbReference type="EC" id="1.1.1.267" evidence="5"/>
<keyword evidence="9" id="KW-0464">Manganese</keyword>
<evidence type="ECO:0000256" key="8">
    <source>
        <dbReference type="ARBA" id="ARBA00023002"/>
    </source>
</evidence>
<keyword evidence="10" id="KW-0414">Isoprene biosynthesis</keyword>
<dbReference type="Pfam" id="PF02670">
    <property type="entry name" value="DXP_reductoisom"/>
    <property type="match status" value="1"/>
</dbReference>
<feature type="domain" description="DXP reductoisomerase C-terminal" evidence="14">
    <location>
        <begin position="260"/>
        <end position="375"/>
    </location>
</feature>
<comment type="similarity">
    <text evidence="4">Belongs to the DXR family.</text>
</comment>
<dbReference type="InterPro" id="IPR036291">
    <property type="entry name" value="NAD(P)-bd_dom_sf"/>
</dbReference>